<organism evidence="6 7">
    <name type="scientific">Coemansia reversa (strain ATCC 12441 / NRRL 1564)</name>
    <dbReference type="NCBI Taxonomy" id="763665"/>
    <lineage>
        <taxon>Eukaryota</taxon>
        <taxon>Fungi</taxon>
        <taxon>Fungi incertae sedis</taxon>
        <taxon>Zoopagomycota</taxon>
        <taxon>Kickxellomycotina</taxon>
        <taxon>Kickxellomycetes</taxon>
        <taxon>Kickxellales</taxon>
        <taxon>Kickxellaceae</taxon>
        <taxon>Coemansia</taxon>
    </lineage>
</organism>
<reference evidence="6 7" key="1">
    <citation type="journal article" date="2015" name="Genome Biol. Evol.">
        <title>Phylogenomic analyses indicate that early fungi evolved digesting cell walls of algal ancestors of land plants.</title>
        <authorList>
            <person name="Chang Y."/>
            <person name="Wang S."/>
            <person name="Sekimoto S."/>
            <person name="Aerts A.L."/>
            <person name="Choi C."/>
            <person name="Clum A."/>
            <person name="LaButti K.M."/>
            <person name="Lindquist E.A."/>
            <person name="Yee Ngan C."/>
            <person name="Ohm R.A."/>
            <person name="Salamov A.A."/>
            <person name="Grigoriev I.V."/>
            <person name="Spatafora J.W."/>
            <person name="Berbee M.L."/>
        </authorList>
    </citation>
    <scope>NUCLEOTIDE SEQUENCE [LARGE SCALE GENOMIC DNA]</scope>
    <source>
        <strain evidence="6 7">NRRL 1564</strain>
    </source>
</reference>
<feature type="non-terminal residue" evidence="6">
    <location>
        <position position="153"/>
    </location>
</feature>
<keyword evidence="7" id="KW-1185">Reference proteome</keyword>
<dbReference type="Pfam" id="PF00179">
    <property type="entry name" value="UQ_con"/>
    <property type="match status" value="1"/>
</dbReference>
<comment type="similarity">
    <text evidence="4">Belongs to the ubiquitin-conjugating enzyme family.</text>
</comment>
<dbReference type="GO" id="GO:0016740">
    <property type="term" value="F:transferase activity"/>
    <property type="evidence" value="ECO:0007669"/>
    <property type="project" value="UniProtKB-KW"/>
</dbReference>
<evidence type="ECO:0000256" key="4">
    <source>
        <dbReference type="RuleBase" id="RU362109"/>
    </source>
</evidence>
<dbReference type="PROSITE" id="PS00183">
    <property type="entry name" value="UBC_1"/>
    <property type="match status" value="1"/>
</dbReference>
<dbReference type="PANTHER" id="PTHR24068">
    <property type="entry name" value="UBIQUITIN-CONJUGATING ENZYME E2"/>
    <property type="match status" value="1"/>
</dbReference>
<dbReference type="EMBL" id="KZ303493">
    <property type="protein sequence ID" value="PIA17634.1"/>
    <property type="molecule type" value="Genomic_DNA"/>
</dbReference>
<gene>
    <name evidence="6" type="ORF">COEREDRAFT_40377</name>
</gene>
<dbReference type="InterPro" id="IPR000608">
    <property type="entry name" value="UBC"/>
</dbReference>
<dbReference type="Gene3D" id="3.10.110.10">
    <property type="entry name" value="Ubiquitin Conjugating Enzyme"/>
    <property type="match status" value="1"/>
</dbReference>
<keyword evidence="1" id="KW-0808">Transferase</keyword>
<feature type="domain" description="UBC core" evidence="5">
    <location>
        <begin position="3"/>
        <end position="153"/>
    </location>
</feature>
<feature type="active site" description="Glycyl thioester intermediate" evidence="3">
    <location>
        <position position="87"/>
    </location>
</feature>
<evidence type="ECO:0000256" key="3">
    <source>
        <dbReference type="PROSITE-ProRule" id="PRU10133"/>
    </source>
</evidence>
<dbReference type="SUPFAM" id="SSF54495">
    <property type="entry name" value="UBC-like"/>
    <property type="match status" value="1"/>
</dbReference>
<keyword evidence="2 4" id="KW-0833">Ubl conjugation pathway</keyword>
<dbReference type="GO" id="GO:0005524">
    <property type="term" value="F:ATP binding"/>
    <property type="evidence" value="ECO:0007669"/>
    <property type="project" value="UniProtKB-UniRule"/>
</dbReference>
<proteinExistence type="inferred from homology"/>
<keyword evidence="4" id="KW-0547">Nucleotide-binding</keyword>
<dbReference type="InterPro" id="IPR016135">
    <property type="entry name" value="UBQ-conjugating_enzyme/RWD"/>
</dbReference>
<dbReference type="Proteomes" id="UP000242474">
    <property type="component" value="Unassembled WGS sequence"/>
</dbReference>
<dbReference type="OrthoDB" id="9978460at2759"/>
<dbReference type="InterPro" id="IPR023313">
    <property type="entry name" value="UBQ-conjugating_AS"/>
</dbReference>
<dbReference type="SMART" id="SM00212">
    <property type="entry name" value="UBCc"/>
    <property type="match status" value="1"/>
</dbReference>
<evidence type="ECO:0000256" key="1">
    <source>
        <dbReference type="ARBA" id="ARBA00022679"/>
    </source>
</evidence>
<name>A0A2G5BF54_COERN</name>
<evidence type="ECO:0000256" key="2">
    <source>
        <dbReference type="ARBA" id="ARBA00022786"/>
    </source>
</evidence>
<dbReference type="PROSITE" id="PS50127">
    <property type="entry name" value="UBC_2"/>
    <property type="match status" value="1"/>
</dbReference>
<evidence type="ECO:0000313" key="6">
    <source>
        <dbReference type="EMBL" id="PIA17634.1"/>
    </source>
</evidence>
<accession>A0A2G5BF54</accession>
<evidence type="ECO:0000259" key="5">
    <source>
        <dbReference type="PROSITE" id="PS50127"/>
    </source>
</evidence>
<protein>
    <submittedName>
        <fullName evidence="6">Ubiquitin conjugating enzyme</fullName>
    </submittedName>
</protein>
<keyword evidence="4" id="KW-0067">ATP-binding</keyword>
<dbReference type="AlphaFoldDB" id="A0A2G5BF54"/>
<evidence type="ECO:0000313" key="7">
    <source>
        <dbReference type="Proteomes" id="UP000242474"/>
    </source>
</evidence>
<sequence length="153" mass="17283">MKGQTTRLLKEFRMLQSDLPSGILCTPKHESLDQYEARIDGPPDTPYERGRFLIDVALSAQYPMEPPSMRFKTRIYHPNIDDHGNICLDVLKTGKSGCWNPSWTLGRVLVSLTVLLGSPNPHDPLMPDIADQMLNDHPAYVNAAREWTAKHAM</sequence>
<dbReference type="STRING" id="763665.A0A2G5BF54"/>
<dbReference type="CDD" id="cd23805">
    <property type="entry name" value="UBCc_UBE2T"/>
    <property type="match status" value="1"/>
</dbReference>